<proteinExistence type="predicted"/>
<evidence type="ECO:0008006" key="5">
    <source>
        <dbReference type="Google" id="ProtNLM"/>
    </source>
</evidence>
<accession>A0A8J5VTJ6</accession>
<reference evidence="3" key="2">
    <citation type="submission" date="2021-02" db="EMBL/GenBank/DDBJ databases">
        <authorList>
            <person name="Kimball J.A."/>
            <person name="Haas M.W."/>
            <person name="Macchietto M."/>
            <person name="Kono T."/>
            <person name="Duquette J."/>
            <person name="Shao M."/>
        </authorList>
    </citation>
    <scope>NUCLEOTIDE SEQUENCE</scope>
    <source>
        <tissue evidence="3">Fresh leaf tissue</tissue>
    </source>
</reference>
<name>A0A8J5VTJ6_ZIZPA</name>
<comment type="caution">
    <text evidence="3">The sequence shown here is derived from an EMBL/GenBank/DDBJ whole genome shotgun (WGS) entry which is preliminary data.</text>
</comment>
<evidence type="ECO:0000313" key="3">
    <source>
        <dbReference type="EMBL" id="KAG8071236.1"/>
    </source>
</evidence>
<keyword evidence="2" id="KW-0732">Signal</keyword>
<protein>
    <recommendedName>
        <fullName evidence="5">Glycine-rich protein</fullName>
    </recommendedName>
</protein>
<feature type="region of interest" description="Disordered" evidence="1">
    <location>
        <begin position="24"/>
        <end position="51"/>
    </location>
</feature>
<keyword evidence="4" id="KW-1185">Reference proteome</keyword>
<feature type="signal peptide" evidence="2">
    <location>
        <begin position="1"/>
        <end position="21"/>
    </location>
</feature>
<organism evidence="3 4">
    <name type="scientific">Zizania palustris</name>
    <name type="common">Northern wild rice</name>
    <dbReference type="NCBI Taxonomy" id="103762"/>
    <lineage>
        <taxon>Eukaryota</taxon>
        <taxon>Viridiplantae</taxon>
        <taxon>Streptophyta</taxon>
        <taxon>Embryophyta</taxon>
        <taxon>Tracheophyta</taxon>
        <taxon>Spermatophyta</taxon>
        <taxon>Magnoliopsida</taxon>
        <taxon>Liliopsida</taxon>
        <taxon>Poales</taxon>
        <taxon>Poaceae</taxon>
        <taxon>BOP clade</taxon>
        <taxon>Oryzoideae</taxon>
        <taxon>Oryzeae</taxon>
        <taxon>Zizaniinae</taxon>
        <taxon>Zizania</taxon>
    </lineage>
</organism>
<evidence type="ECO:0000256" key="1">
    <source>
        <dbReference type="SAM" id="MobiDB-lite"/>
    </source>
</evidence>
<sequence length="134" mass="14416">MASKVLPVLALLLAATFLVNCDENPEANPQQEDPSSGPPATTGGGGGSYIGYDQMTGSSGYGQASWSSNGNGGSGGSYYFVYPAGQNDGARGWIPPHRHYRCRWGCCAPPGFYYGGCFRCCTPWEWRYGYGYWP</sequence>
<dbReference type="AlphaFoldDB" id="A0A8J5VTJ6"/>
<reference evidence="3" key="1">
    <citation type="journal article" date="2021" name="bioRxiv">
        <title>Whole Genome Assembly and Annotation of Northern Wild Rice, Zizania palustris L., Supports a Whole Genome Duplication in the Zizania Genus.</title>
        <authorList>
            <person name="Haas M."/>
            <person name="Kono T."/>
            <person name="Macchietto M."/>
            <person name="Millas R."/>
            <person name="McGilp L."/>
            <person name="Shao M."/>
            <person name="Duquette J."/>
            <person name="Hirsch C.N."/>
            <person name="Kimball J."/>
        </authorList>
    </citation>
    <scope>NUCLEOTIDE SEQUENCE</scope>
    <source>
        <tissue evidence="3">Fresh leaf tissue</tissue>
    </source>
</reference>
<dbReference type="Proteomes" id="UP000729402">
    <property type="component" value="Unassembled WGS sequence"/>
</dbReference>
<evidence type="ECO:0000256" key="2">
    <source>
        <dbReference type="SAM" id="SignalP"/>
    </source>
</evidence>
<feature type="chain" id="PRO_5035194947" description="Glycine-rich protein" evidence="2">
    <location>
        <begin position="22"/>
        <end position="134"/>
    </location>
</feature>
<evidence type="ECO:0000313" key="4">
    <source>
        <dbReference type="Proteomes" id="UP000729402"/>
    </source>
</evidence>
<dbReference type="EMBL" id="JAAALK010000283">
    <property type="protein sequence ID" value="KAG8071236.1"/>
    <property type="molecule type" value="Genomic_DNA"/>
</dbReference>
<gene>
    <name evidence="3" type="ORF">GUJ93_ZPchr0006g42888</name>
</gene>